<protein>
    <submittedName>
        <fullName evidence="2">N-methylhydantoinase B/acetone carboxylase, alpha subunit</fullName>
    </submittedName>
</protein>
<proteinExistence type="predicted"/>
<dbReference type="InterPro" id="IPR045079">
    <property type="entry name" value="Oxoprolinase-like"/>
</dbReference>
<dbReference type="GO" id="GO:0006749">
    <property type="term" value="P:glutathione metabolic process"/>
    <property type="evidence" value="ECO:0007669"/>
    <property type="project" value="TreeGrafter"/>
</dbReference>
<feature type="domain" description="Hydantoinase B/oxoprolinase" evidence="1">
    <location>
        <begin position="14"/>
        <end position="538"/>
    </location>
</feature>
<gene>
    <name evidence="2" type="ORF">MTY_0479</name>
</gene>
<dbReference type="GO" id="GO:0005829">
    <property type="term" value="C:cytosol"/>
    <property type="evidence" value="ECO:0007669"/>
    <property type="project" value="TreeGrafter"/>
</dbReference>
<accession>A0A0S6UAE3</accession>
<dbReference type="AlphaFoldDB" id="A0A0S6UAE3"/>
<dbReference type="PANTHER" id="PTHR11365:SF23">
    <property type="entry name" value="HYPOTHETICAL 5-OXOPROLINASE (EUROFUNG)-RELATED"/>
    <property type="match status" value="1"/>
</dbReference>
<sequence>MEEKKRAGALRDVDPFTVEIIKDSLIAIGDEMFVALQRTSKSTIIYEVLDYACGLTDNQARLITQGNGVTGFLGTLDFSVKDAINKFAARGLLNPGDVIITNDPYGGGGTHLSDVCLVMPIFYDGEIVAYSANKAHWTEVGGKDPGSWTTDSTEVYQEGLQFPCIKIFEGGKPIQSLVDLIAANVRMPDMTLGDLWAGVAALRVGERRFVELCDKYGKDLVLASIEQLLDNGERLVRLELAKLPKGVYEAEDYIDDDGLGNGPFRVCVKVTITDDEFICDFRGTHPQVPGPVNCSYTGLVAGARCIFKAITNPAIPASEGTFRPLKIITEPRTIFTAERPAAVSTYWETMLYVTDLIWKALAPAIPERLTAGHFLSVCADVLANIHPDTGELALLVEPTAGGWGAGKYKDGENGMVCIGDGETYIIPVEVAETRYGFLVDQYALNTAGGGAGEKRGGTGVIRDYRILADEAYFTATFGRHKFLPWGMDGGKPGTRNEVRVISAHGEPERVFGKCARLRLRRNDVVRLITGCGGGYGNPYRRPVEKVREDVRNGYITLTQAWEDYGVRLNPETLAVEELAPQRQDNRAKD</sequence>
<dbReference type="Pfam" id="PF02538">
    <property type="entry name" value="Hydantoinase_B"/>
    <property type="match status" value="1"/>
</dbReference>
<dbReference type="RefSeq" id="WP_025773218.1">
    <property type="nucleotide sequence ID" value="NZ_DF238840.1"/>
</dbReference>
<reference evidence="2" key="1">
    <citation type="journal article" date="2014" name="Gene">
        <title>Genome-guided analysis of transformation efficiency and carbon dioxide assimilation by Moorella thermoacetica Y72.</title>
        <authorList>
            <person name="Tsukahara K."/>
            <person name="Kita A."/>
            <person name="Nakashimada Y."/>
            <person name="Hoshino T."/>
            <person name="Murakami K."/>
        </authorList>
    </citation>
    <scope>NUCLEOTIDE SEQUENCE [LARGE SCALE GENOMIC DNA]</scope>
    <source>
        <strain evidence="2">Y72</strain>
    </source>
</reference>
<dbReference type="InterPro" id="IPR003692">
    <property type="entry name" value="Hydantoinase_B"/>
</dbReference>
<dbReference type="PANTHER" id="PTHR11365">
    <property type="entry name" value="5-OXOPROLINASE RELATED"/>
    <property type="match status" value="1"/>
</dbReference>
<name>A0A0S6UAE3_NEOTH</name>
<evidence type="ECO:0000313" key="2">
    <source>
        <dbReference type="EMBL" id="GAF25149.1"/>
    </source>
</evidence>
<dbReference type="EMBL" id="DF238840">
    <property type="protein sequence ID" value="GAF25149.1"/>
    <property type="molecule type" value="Genomic_DNA"/>
</dbReference>
<dbReference type="Proteomes" id="UP000063718">
    <property type="component" value="Unassembled WGS sequence"/>
</dbReference>
<organism evidence="2">
    <name type="scientific">Moorella thermoacetica Y72</name>
    <dbReference type="NCBI Taxonomy" id="1325331"/>
    <lineage>
        <taxon>Bacteria</taxon>
        <taxon>Bacillati</taxon>
        <taxon>Bacillota</taxon>
        <taxon>Clostridia</taxon>
        <taxon>Neomoorellales</taxon>
        <taxon>Neomoorellaceae</taxon>
        <taxon>Neomoorella</taxon>
    </lineage>
</organism>
<dbReference type="GO" id="GO:0017168">
    <property type="term" value="F:5-oxoprolinase (ATP-hydrolyzing) activity"/>
    <property type="evidence" value="ECO:0007669"/>
    <property type="project" value="TreeGrafter"/>
</dbReference>
<evidence type="ECO:0000259" key="1">
    <source>
        <dbReference type="Pfam" id="PF02538"/>
    </source>
</evidence>